<comment type="caution">
    <text evidence="1">The sequence shown here is derived from an EMBL/GenBank/DDBJ whole genome shotgun (WGS) entry which is preliminary data.</text>
</comment>
<accession>A0AAD7KRG0</accession>
<keyword evidence="2" id="KW-1185">Reference proteome</keyword>
<dbReference type="EMBL" id="JARAOO010000014">
    <property type="protein sequence ID" value="KAJ7944664.1"/>
    <property type="molecule type" value="Genomic_DNA"/>
</dbReference>
<gene>
    <name evidence="1" type="ORF">O6P43_034020</name>
</gene>
<proteinExistence type="predicted"/>
<organism evidence="1 2">
    <name type="scientific">Quillaja saponaria</name>
    <name type="common">Soap bark tree</name>
    <dbReference type="NCBI Taxonomy" id="32244"/>
    <lineage>
        <taxon>Eukaryota</taxon>
        <taxon>Viridiplantae</taxon>
        <taxon>Streptophyta</taxon>
        <taxon>Embryophyta</taxon>
        <taxon>Tracheophyta</taxon>
        <taxon>Spermatophyta</taxon>
        <taxon>Magnoliopsida</taxon>
        <taxon>eudicotyledons</taxon>
        <taxon>Gunneridae</taxon>
        <taxon>Pentapetalae</taxon>
        <taxon>rosids</taxon>
        <taxon>fabids</taxon>
        <taxon>Fabales</taxon>
        <taxon>Quillajaceae</taxon>
        <taxon>Quillaja</taxon>
    </lineage>
</organism>
<dbReference type="KEGG" id="qsa:O6P43_034020"/>
<reference evidence="1" key="1">
    <citation type="journal article" date="2023" name="Science">
        <title>Elucidation of the pathway for biosynthesis of saponin adjuvants from the soapbark tree.</title>
        <authorList>
            <person name="Reed J."/>
            <person name="Orme A."/>
            <person name="El-Demerdash A."/>
            <person name="Owen C."/>
            <person name="Martin L.B.B."/>
            <person name="Misra R.C."/>
            <person name="Kikuchi S."/>
            <person name="Rejzek M."/>
            <person name="Martin A.C."/>
            <person name="Harkess A."/>
            <person name="Leebens-Mack J."/>
            <person name="Louveau T."/>
            <person name="Stephenson M.J."/>
            <person name="Osbourn A."/>
        </authorList>
    </citation>
    <scope>NUCLEOTIDE SEQUENCE</scope>
    <source>
        <strain evidence="1">S10</strain>
    </source>
</reference>
<evidence type="ECO:0000313" key="2">
    <source>
        <dbReference type="Proteomes" id="UP001163823"/>
    </source>
</evidence>
<evidence type="ECO:0000313" key="1">
    <source>
        <dbReference type="EMBL" id="KAJ7944664.1"/>
    </source>
</evidence>
<dbReference type="Proteomes" id="UP001163823">
    <property type="component" value="Chromosome 14"/>
</dbReference>
<dbReference type="AlphaFoldDB" id="A0AAD7KRG0"/>
<name>A0AAD7KRG0_QUISA</name>
<sequence length="99" mass="11259">MEMEEKMSGAVSGEAMERISQRLSSLENLYFLDLLSLDTALFLGRRQYPGYEDPLTLASQTAWYQRIRKLTEVVGKWGNAENAVSKLYCQYEKVVVVSG</sequence>
<protein>
    <submittedName>
        <fullName evidence="1">Uncharacterized protein</fullName>
    </submittedName>
</protein>